<reference evidence="2 3" key="1">
    <citation type="journal article" date="2013" name="BMC Genomics">
        <title>The miniature genome of a carnivorous plant Genlisea aurea contains a low number of genes and short non-coding sequences.</title>
        <authorList>
            <person name="Leushkin E.V."/>
            <person name="Sutormin R.A."/>
            <person name="Nabieva E.R."/>
            <person name="Penin A.A."/>
            <person name="Kondrashov A.S."/>
            <person name="Logacheva M.D."/>
        </authorList>
    </citation>
    <scope>NUCLEOTIDE SEQUENCE [LARGE SCALE GENOMIC DNA]</scope>
</reference>
<evidence type="ECO:0000313" key="3">
    <source>
        <dbReference type="Proteomes" id="UP000015453"/>
    </source>
</evidence>
<feature type="compositionally biased region" description="Low complexity" evidence="1">
    <location>
        <begin position="376"/>
        <end position="387"/>
    </location>
</feature>
<feature type="compositionally biased region" description="Basic and acidic residues" evidence="1">
    <location>
        <begin position="887"/>
        <end position="897"/>
    </location>
</feature>
<accession>S8D081</accession>
<feature type="compositionally biased region" description="Acidic residues" evidence="1">
    <location>
        <begin position="820"/>
        <end position="834"/>
    </location>
</feature>
<feature type="compositionally biased region" description="Basic and acidic residues" evidence="1">
    <location>
        <begin position="848"/>
        <end position="861"/>
    </location>
</feature>
<feature type="compositionally biased region" description="Basic and acidic residues" evidence="1">
    <location>
        <begin position="532"/>
        <end position="565"/>
    </location>
</feature>
<keyword evidence="3" id="KW-1185">Reference proteome</keyword>
<feature type="compositionally biased region" description="Acidic residues" evidence="1">
    <location>
        <begin position="898"/>
        <end position="907"/>
    </location>
</feature>
<dbReference type="Proteomes" id="UP000015453">
    <property type="component" value="Unassembled WGS sequence"/>
</dbReference>
<evidence type="ECO:0000313" key="2">
    <source>
        <dbReference type="EMBL" id="EPS73184.1"/>
    </source>
</evidence>
<feature type="region of interest" description="Disordered" evidence="1">
    <location>
        <begin position="1082"/>
        <end position="1107"/>
    </location>
</feature>
<feature type="compositionally biased region" description="Polar residues" evidence="1">
    <location>
        <begin position="867"/>
        <end position="886"/>
    </location>
</feature>
<feature type="region of interest" description="Disordered" evidence="1">
    <location>
        <begin position="85"/>
        <end position="107"/>
    </location>
</feature>
<dbReference type="AlphaFoldDB" id="S8D081"/>
<feature type="compositionally biased region" description="Basic and acidic residues" evidence="1">
    <location>
        <begin position="336"/>
        <end position="361"/>
    </location>
</feature>
<feature type="compositionally biased region" description="Basic and acidic residues" evidence="1">
    <location>
        <begin position="619"/>
        <end position="646"/>
    </location>
</feature>
<feature type="region of interest" description="Disordered" evidence="1">
    <location>
        <begin position="970"/>
        <end position="1041"/>
    </location>
</feature>
<comment type="caution">
    <text evidence="2">The sequence shown here is derived from an EMBL/GenBank/DDBJ whole genome shotgun (WGS) entry which is preliminary data.</text>
</comment>
<feature type="compositionally biased region" description="Acidic residues" evidence="1">
    <location>
        <begin position="199"/>
        <end position="212"/>
    </location>
</feature>
<feature type="compositionally biased region" description="Basic and acidic residues" evidence="1">
    <location>
        <begin position="85"/>
        <end position="94"/>
    </location>
</feature>
<feature type="compositionally biased region" description="Basic and acidic residues" evidence="1">
    <location>
        <begin position="419"/>
        <end position="439"/>
    </location>
</feature>
<proteinExistence type="predicted"/>
<organism evidence="2 3">
    <name type="scientific">Genlisea aurea</name>
    <dbReference type="NCBI Taxonomy" id="192259"/>
    <lineage>
        <taxon>Eukaryota</taxon>
        <taxon>Viridiplantae</taxon>
        <taxon>Streptophyta</taxon>
        <taxon>Embryophyta</taxon>
        <taxon>Tracheophyta</taxon>
        <taxon>Spermatophyta</taxon>
        <taxon>Magnoliopsida</taxon>
        <taxon>eudicotyledons</taxon>
        <taxon>Gunneridae</taxon>
        <taxon>Pentapetalae</taxon>
        <taxon>asterids</taxon>
        <taxon>lamiids</taxon>
        <taxon>Lamiales</taxon>
        <taxon>Lentibulariaceae</taxon>
        <taxon>Genlisea</taxon>
    </lineage>
</organism>
<name>S8D081_9LAMI</name>
<protein>
    <submittedName>
        <fullName evidence="2">Uncharacterized protein</fullName>
    </submittedName>
</protein>
<feature type="compositionally biased region" description="Basic and acidic residues" evidence="1">
    <location>
        <begin position="908"/>
        <end position="929"/>
    </location>
</feature>
<feature type="compositionally biased region" description="Basic and acidic residues" evidence="1">
    <location>
        <begin position="182"/>
        <end position="198"/>
    </location>
</feature>
<feature type="compositionally biased region" description="Basic and acidic residues" evidence="1">
    <location>
        <begin position="674"/>
        <end position="688"/>
    </location>
</feature>
<gene>
    <name evidence="2" type="ORF">M569_01572</name>
</gene>
<feature type="compositionally biased region" description="Polar residues" evidence="1">
    <location>
        <begin position="592"/>
        <end position="611"/>
    </location>
</feature>
<feature type="region of interest" description="Disordered" evidence="1">
    <location>
        <begin position="532"/>
        <end position="936"/>
    </location>
</feature>
<feature type="compositionally biased region" description="Basic and acidic residues" evidence="1">
    <location>
        <begin position="237"/>
        <end position="289"/>
    </location>
</feature>
<feature type="compositionally biased region" description="Basic and acidic residues" evidence="1">
    <location>
        <begin position="712"/>
        <end position="734"/>
    </location>
</feature>
<dbReference type="EMBL" id="AUSU01000528">
    <property type="protein sequence ID" value="EPS73184.1"/>
    <property type="molecule type" value="Genomic_DNA"/>
</dbReference>
<feature type="region of interest" description="Disordered" evidence="1">
    <location>
        <begin position="173"/>
        <end position="466"/>
    </location>
</feature>
<feature type="compositionally biased region" description="Basic and acidic residues" evidence="1">
    <location>
        <begin position="313"/>
        <end position="327"/>
    </location>
</feature>
<sequence>MSKSTLQRIPIKEPDDDDAAPESEIGISIDPKSSETNFVAAANEADDEEILYTPASTAAGGAQQIPEEANNLVPEKLHPEKIEEISRIPNHPEPDNAEIPSEDSDDIIHSKPTMIATSVPYDDGSSHEEHLNSSIQDDIGATESEAANLGKETFLEPSNHSIIEDEAGIGNEYRNTYTESASPKEENSAENVVEKTEFGGDEAGEDLIEEPAFDLHPPGEDRTTIKEAINQEQDTNESEKKQAGKQGEEHHPEEHFIIIQKPETKDENDKEQAEIADDNKPAIDIKPEESIDGETLQKQYEAESIDNAQTYADDSREKAEKEDETKYAEISTTTEDEPKANKQEEIGLPSKEEFESAHESKYQGNDDSSVQIQIPSETAEATSFEESFAAEKYKEVGGEATTQSRKTGLEEETLEVDLPSDKIKRDDQESEVKDPHSLNEEEAVEGSINQEQQTSTEENSETLKDGTIDTVFSTIKEDEAAKQQHQSSYENDEINDIQVFDDDVQQVKTKDTVGDANTVDEAKLAVEEHQSIASAEHFDDASKEDEANKQETAETKETREVEQVHEGSLGSYGEAIEHHPIEILQETKQIDENTLQNEQEKTNQTVTTELESGTADAYIKSDTEDSRERIEKESEISEDYQDKYDEPESENTVAQPEDELKTEEETSKQGPGDVKSHHEPENETKTEENLDNAAEAYTSKQPPEDVESAAYEPEKQDNEFIERTHSELEEKVTDDNIDETTTEVKTEEETSEQGGPVDVKSPIEPEKQNDEFNEQVQSLSKEEKTNAVKNLNVAEEIKTEAVEEVVSQSDKSTHEKDTVEDFDIPSEEIKIEDEEVRHTDQSSFEAEETAKNTLEEEKIKEEDENATDTQQGSTTSEIITRYSQADQETKQAEAKTEEFDEDTETVDNAEKAAKDVEERQLDSTEKDAINDGPIESILEKEEVKNITENIHNTIEANETEKVPEGHEEFLGIVAKHPSTNEKENEEAEASEYRSHDDENAVTQSQQEDEENKEDTKKQEIVQVENAYESKEYENESTVQADNLIQVDEPEENLEAPAVIKVEEALAGPQIHQNLLENQVGNEDEEHQLDSFKENVIEEKTTDELADKEKNEEIKEAIEIKQKALKILIPRSLKTCMKVHC</sequence>
<evidence type="ECO:0000256" key="1">
    <source>
        <dbReference type="SAM" id="MobiDB-lite"/>
    </source>
</evidence>
<feature type="region of interest" description="Disordered" evidence="1">
    <location>
        <begin position="1"/>
        <end position="32"/>
    </location>
</feature>
<feature type="compositionally biased region" description="Polar residues" evidence="1">
    <location>
        <begin position="362"/>
        <end position="375"/>
    </location>
</feature>
<feature type="compositionally biased region" description="Basic and acidic residues" evidence="1">
    <location>
        <begin position="761"/>
        <end position="770"/>
    </location>
</feature>
<feature type="compositionally biased region" description="Basic and acidic residues" evidence="1">
    <location>
        <begin position="1087"/>
        <end position="1107"/>
    </location>
</feature>